<evidence type="ECO:0000256" key="1">
    <source>
        <dbReference type="ARBA" id="ARBA00023125"/>
    </source>
</evidence>
<dbReference type="EMBL" id="CAEZSG010000019">
    <property type="protein sequence ID" value="CAB4532554.1"/>
    <property type="molecule type" value="Genomic_DNA"/>
</dbReference>
<dbReference type="GO" id="GO:0005829">
    <property type="term" value="C:cytosol"/>
    <property type="evidence" value="ECO:0007669"/>
    <property type="project" value="TreeGrafter"/>
</dbReference>
<dbReference type="PANTHER" id="PTHR46797">
    <property type="entry name" value="HTH-TYPE TRANSCRIPTIONAL REGULATOR"/>
    <property type="match status" value="1"/>
</dbReference>
<dbReference type="InterPro" id="IPR014710">
    <property type="entry name" value="RmlC-like_jellyroll"/>
</dbReference>
<dbReference type="CDD" id="cd02209">
    <property type="entry name" value="cupin_XRE_C"/>
    <property type="match status" value="1"/>
</dbReference>
<dbReference type="GO" id="GO:0003677">
    <property type="term" value="F:DNA binding"/>
    <property type="evidence" value="ECO:0007669"/>
    <property type="project" value="UniProtKB-KW"/>
</dbReference>
<accession>A0A6J6F1H3</accession>
<reference evidence="4" key="1">
    <citation type="submission" date="2020-05" db="EMBL/GenBank/DDBJ databases">
        <authorList>
            <person name="Chiriac C."/>
            <person name="Salcher M."/>
            <person name="Ghai R."/>
            <person name="Kavagutti S V."/>
        </authorList>
    </citation>
    <scope>NUCLEOTIDE SEQUENCE</scope>
</reference>
<protein>
    <submittedName>
        <fullName evidence="4">Unannotated protein</fullName>
    </submittedName>
</protein>
<dbReference type="Gene3D" id="2.60.120.10">
    <property type="entry name" value="Jelly Rolls"/>
    <property type="match status" value="1"/>
</dbReference>
<evidence type="ECO:0000313" key="3">
    <source>
        <dbReference type="EMBL" id="CAB4532554.1"/>
    </source>
</evidence>
<dbReference type="Gene3D" id="1.10.260.40">
    <property type="entry name" value="lambda repressor-like DNA-binding domains"/>
    <property type="match status" value="1"/>
</dbReference>
<dbReference type="Pfam" id="PF01381">
    <property type="entry name" value="HTH_3"/>
    <property type="match status" value="1"/>
</dbReference>
<organism evidence="4">
    <name type="scientific">freshwater metagenome</name>
    <dbReference type="NCBI Taxonomy" id="449393"/>
    <lineage>
        <taxon>unclassified sequences</taxon>
        <taxon>metagenomes</taxon>
        <taxon>ecological metagenomes</taxon>
    </lineage>
</organism>
<dbReference type="SMART" id="SM00530">
    <property type="entry name" value="HTH_XRE"/>
    <property type="match status" value="1"/>
</dbReference>
<dbReference type="EMBL" id="CAEZTZ010000030">
    <property type="protein sequence ID" value="CAB4581505.1"/>
    <property type="molecule type" value="Genomic_DNA"/>
</dbReference>
<keyword evidence="1" id="KW-0238">DNA-binding</keyword>
<dbReference type="InterPro" id="IPR011051">
    <property type="entry name" value="RmlC_Cupin_sf"/>
</dbReference>
<dbReference type="CDD" id="cd00093">
    <property type="entry name" value="HTH_XRE"/>
    <property type="match status" value="1"/>
</dbReference>
<evidence type="ECO:0000259" key="2">
    <source>
        <dbReference type="PROSITE" id="PS50943"/>
    </source>
</evidence>
<dbReference type="InterPro" id="IPR013096">
    <property type="entry name" value="Cupin_2"/>
</dbReference>
<dbReference type="InterPro" id="IPR050807">
    <property type="entry name" value="TransReg_Diox_bact_type"/>
</dbReference>
<evidence type="ECO:0000313" key="5">
    <source>
        <dbReference type="EMBL" id="CAB4859619.1"/>
    </source>
</evidence>
<dbReference type="InterPro" id="IPR001387">
    <property type="entry name" value="Cro/C1-type_HTH"/>
</dbReference>
<dbReference type="Pfam" id="PF07883">
    <property type="entry name" value="Cupin_2"/>
    <property type="match status" value="1"/>
</dbReference>
<sequence>MAGSIRRTAKQVSDKAIPIGGRLRATRLARGLTLGQVAAAAGLTEGFVSKLERDHVSPSVASLVAVCEALGLRVGELFEPPTSAIVRAGEGAMINFGGINAREYLLSPGSQTHVEVLHSIVSPQGSGGDELYALDTEIEFVYVLKGRFDIVLGPTTYNLNTGDAMTFRGREPHTWRNPSTSEPAEVLWVLSPAP</sequence>
<gene>
    <name evidence="3" type="ORF">UFOPK1413_00228</name>
    <name evidence="4" type="ORF">UFOPK1767_00362</name>
    <name evidence="5" type="ORF">UFOPK3339_00340</name>
</gene>
<dbReference type="PROSITE" id="PS50943">
    <property type="entry name" value="HTH_CROC1"/>
    <property type="match status" value="1"/>
</dbReference>
<dbReference type="PANTHER" id="PTHR46797:SF2">
    <property type="entry name" value="TRANSCRIPTIONAL REGULATOR"/>
    <property type="match status" value="1"/>
</dbReference>
<proteinExistence type="predicted"/>
<name>A0A6J6F1H3_9ZZZZ</name>
<dbReference type="SUPFAM" id="SSF51182">
    <property type="entry name" value="RmlC-like cupins"/>
    <property type="match status" value="1"/>
</dbReference>
<feature type="domain" description="HTH cro/C1-type" evidence="2">
    <location>
        <begin position="23"/>
        <end position="77"/>
    </location>
</feature>
<dbReference type="SUPFAM" id="SSF47413">
    <property type="entry name" value="lambda repressor-like DNA-binding domains"/>
    <property type="match status" value="1"/>
</dbReference>
<dbReference type="InterPro" id="IPR010982">
    <property type="entry name" value="Lambda_DNA-bd_dom_sf"/>
</dbReference>
<evidence type="ECO:0000313" key="4">
    <source>
        <dbReference type="EMBL" id="CAB4581505.1"/>
    </source>
</evidence>
<dbReference type="GO" id="GO:0003700">
    <property type="term" value="F:DNA-binding transcription factor activity"/>
    <property type="evidence" value="ECO:0007669"/>
    <property type="project" value="TreeGrafter"/>
</dbReference>
<dbReference type="AlphaFoldDB" id="A0A6J6F1H3"/>
<dbReference type="EMBL" id="CAFBLF010000034">
    <property type="protein sequence ID" value="CAB4859619.1"/>
    <property type="molecule type" value="Genomic_DNA"/>
</dbReference>